<organism evidence="4 5">
    <name type="scientific">Lautropia mirabilis ATCC 51599</name>
    <dbReference type="NCBI Taxonomy" id="887898"/>
    <lineage>
        <taxon>Bacteria</taxon>
        <taxon>Pseudomonadati</taxon>
        <taxon>Pseudomonadota</taxon>
        <taxon>Betaproteobacteria</taxon>
        <taxon>Burkholderiales</taxon>
        <taxon>Burkholderiaceae</taxon>
        <taxon>Lautropia</taxon>
    </lineage>
</organism>
<protein>
    <recommendedName>
        <fullName evidence="3">Small ribosomal subunit protein bS16</fullName>
    </recommendedName>
</protein>
<dbReference type="InterPro" id="IPR000307">
    <property type="entry name" value="Ribosomal_bS16"/>
</dbReference>
<dbReference type="STRING" id="887898.HMPREF0551_1350"/>
<dbReference type="SUPFAM" id="SSF54565">
    <property type="entry name" value="Ribosomal protein S16"/>
    <property type="match status" value="1"/>
</dbReference>
<keyword evidence="1 3" id="KW-0689">Ribosomal protein</keyword>
<dbReference type="eggNOG" id="COG0228">
    <property type="taxonomic scope" value="Bacteria"/>
</dbReference>
<comment type="caution">
    <text evidence="4">The sequence shown here is derived from an EMBL/GenBank/DDBJ whole genome shotgun (WGS) entry which is preliminary data.</text>
</comment>
<dbReference type="HOGENOM" id="CLU_1822923_0_0_4"/>
<evidence type="ECO:0000256" key="3">
    <source>
        <dbReference type="HAMAP-Rule" id="MF_00385"/>
    </source>
</evidence>
<dbReference type="Pfam" id="PF00886">
    <property type="entry name" value="Ribosomal_S16"/>
    <property type="match status" value="1"/>
</dbReference>
<dbReference type="NCBIfam" id="TIGR00002">
    <property type="entry name" value="S16"/>
    <property type="match status" value="1"/>
</dbReference>
<keyword evidence="5" id="KW-1185">Reference proteome</keyword>
<evidence type="ECO:0000256" key="1">
    <source>
        <dbReference type="ARBA" id="ARBA00022980"/>
    </source>
</evidence>
<dbReference type="AlphaFoldDB" id="E7RXD7"/>
<dbReference type="PANTHER" id="PTHR12919:SF20">
    <property type="entry name" value="SMALL RIBOSOMAL SUBUNIT PROTEIN BS16M"/>
    <property type="match status" value="1"/>
</dbReference>
<sequence length="141" mass="15884">MTTAHLRYTIKGFLNIGFLMGALWRGLGEPGRQFLARPGVRVPVLRHRLVFGDISMVVVRLSRGGSKKRPFYNIVVTDKRNRRDGSFIERLGFYNPVASEKDQQSLRLDLARVQHWVSQGAQLSPSVARLAKKVEQQPAAA</sequence>
<comment type="similarity">
    <text evidence="3">Belongs to the bacterial ribosomal protein bS16 family.</text>
</comment>
<dbReference type="GO" id="GO:0015935">
    <property type="term" value="C:small ribosomal subunit"/>
    <property type="evidence" value="ECO:0007669"/>
    <property type="project" value="TreeGrafter"/>
</dbReference>
<dbReference type="GO" id="GO:0003735">
    <property type="term" value="F:structural constituent of ribosome"/>
    <property type="evidence" value="ECO:0007669"/>
    <property type="project" value="InterPro"/>
</dbReference>
<gene>
    <name evidence="3 4" type="primary">rpsP</name>
    <name evidence="4" type="ORF">HMPREF0551_1350</name>
</gene>
<evidence type="ECO:0000313" key="4">
    <source>
        <dbReference type="EMBL" id="EFV94933.1"/>
    </source>
</evidence>
<proteinExistence type="inferred from homology"/>
<dbReference type="EMBL" id="AEQP01000008">
    <property type="protein sequence ID" value="EFV94933.1"/>
    <property type="molecule type" value="Genomic_DNA"/>
</dbReference>
<evidence type="ECO:0000313" key="5">
    <source>
        <dbReference type="Proteomes" id="UP000011021"/>
    </source>
</evidence>
<evidence type="ECO:0000256" key="2">
    <source>
        <dbReference type="ARBA" id="ARBA00023274"/>
    </source>
</evidence>
<accession>E7RXD7</accession>
<dbReference type="PANTHER" id="PTHR12919">
    <property type="entry name" value="30S RIBOSOMAL PROTEIN S16"/>
    <property type="match status" value="1"/>
</dbReference>
<dbReference type="InterPro" id="IPR023803">
    <property type="entry name" value="Ribosomal_bS16_dom_sf"/>
</dbReference>
<dbReference type="Gene3D" id="3.30.1320.10">
    <property type="match status" value="1"/>
</dbReference>
<dbReference type="GO" id="GO:0006412">
    <property type="term" value="P:translation"/>
    <property type="evidence" value="ECO:0007669"/>
    <property type="project" value="UniProtKB-UniRule"/>
</dbReference>
<reference evidence="4 5" key="1">
    <citation type="submission" date="2010-12" db="EMBL/GenBank/DDBJ databases">
        <authorList>
            <person name="Muzny D."/>
            <person name="Qin X."/>
            <person name="Deng J."/>
            <person name="Jiang H."/>
            <person name="Liu Y."/>
            <person name="Qu J."/>
            <person name="Song X.-Z."/>
            <person name="Zhang L."/>
            <person name="Thornton R."/>
            <person name="Coyle M."/>
            <person name="Francisco L."/>
            <person name="Jackson L."/>
            <person name="Javaid M."/>
            <person name="Korchina V."/>
            <person name="Kovar C."/>
            <person name="Mata R."/>
            <person name="Mathew T."/>
            <person name="Ngo R."/>
            <person name="Nguyen L."/>
            <person name="Nguyen N."/>
            <person name="Okwuonu G."/>
            <person name="Ongeri F."/>
            <person name="Pham C."/>
            <person name="Simmons D."/>
            <person name="Wilczek-Boney K."/>
            <person name="Hale W."/>
            <person name="Jakkamsetti A."/>
            <person name="Pham P."/>
            <person name="Ruth R."/>
            <person name="San Lucas F."/>
            <person name="Warren J."/>
            <person name="Zhang J."/>
            <person name="Zhao Z."/>
            <person name="Zhou C."/>
            <person name="Zhu D."/>
            <person name="Lee S."/>
            <person name="Bess C."/>
            <person name="Blankenburg K."/>
            <person name="Forbes L."/>
            <person name="Fu Q."/>
            <person name="Gubbala S."/>
            <person name="Hirani K."/>
            <person name="Jayaseelan J.C."/>
            <person name="Lara F."/>
            <person name="Munidasa M."/>
            <person name="Palculict T."/>
            <person name="Patil S."/>
            <person name="Pu L.-L."/>
            <person name="Saada N."/>
            <person name="Tang L."/>
            <person name="Weissenberger G."/>
            <person name="Zhu Y."/>
            <person name="Hemphill L."/>
            <person name="Shang Y."/>
            <person name="Youmans B."/>
            <person name="Ayvaz T."/>
            <person name="Ross M."/>
            <person name="Santibanez J."/>
            <person name="Aqrawi P."/>
            <person name="Gross S."/>
            <person name="Joshi V."/>
            <person name="Fowler G."/>
            <person name="Nazareth L."/>
            <person name="Reid J."/>
            <person name="Worley K."/>
            <person name="Petrosino J."/>
            <person name="Highlander S."/>
            <person name="Gibbs R."/>
        </authorList>
    </citation>
    <scope>NUCLEOTIDE SEQUENCE [LARGE SCALE GENOMIC DNA]</scope>
    <source>
        <strain evidence="4 5">ATCC 51599</strain>
    </source>
</reference>
<keyword evidence="2 3" id="KW-0687">Ribonucleoprotein</keyword>
<dbReference type="Proteomes" id="UP000011021">
    <property type="component" value="Unassembled WGS sequence"/>
</dbReference>
<name>E7RXD7_9BURK</name>
<dbReference type="GO" id="GO:0005737">
    <property type="term" value="C:cytoplasm"/>
    <property type="evidence" value="ECO:0007669"/>
    <property type="project" value="UniProtKB-ARBA"/>
</dbReference>
<dbReference type="HAMAP" id="MF_00385">
    <property type="entry name" value="Ribosomal_bS16"/>
    <property type="match status" value="1"/>
</dbReference>